<gene>
    <name evidence="2" type="ORF">CLAFUR5_08871</name>
</gene>
<feature type="compositionally biased region" description="Basic and acidic residues" evidence="1">
    <location>
        <begin position="76"/>
        <end position="90"/>
    </location>
</feature>
<proteinExistence type="predicted"/>
<evidence type="ECO:0000256" key="1">
    <source>
        <dbReference type="SAM" id="MobiDB-lite"/>
    </source>
</evidence>
<feature type="compositionally biased region" description="Low complexity" evidence="1">
    <location>
        <begin position="63"/>
        <end position="74"/>
    </location>
</feature>
<evidence type="ECO:0000313" key="2">
    <source>
        <dbReference type="EMBL" id="UJO22178.1"/>
    </source>
</evidence>
<organism evidence="2 3">
    <name type="scientific">Passalora fulva</name>
    <name type="common">Tomato leaf mold</name>
    <name type="synonym">Cladosporium fulvum</name>
    <dbReference type="NCBI Taxonomy" id="5499"/>
    <lineage>
        <taxon>Eukaryota</taxon>
        <taxon>Fungi</taxon>
        <taxon>Dikarya</taxon>
        <taxon>Ascomycota</taxon>
        <taxon>Pezizomycotina</taxon>
        <taxon>Dothideomycetes</taxon>
        <taxon>Dothideomycetidae</taxon>
        <taxon>Mycosphaerellales</taxon>
        <taxon>Mycosphaerellaceae</taxon>
        <taxon>Fulvia</taxon>
    </lineage>
</organism>
<reference evidence="2" key="2">
    <citation type="journal article" date="2022" name="Microb. Genom.">
        <title>A chromosome-scale genome assembly of the tomato pathogen Cladosporium fulvum reveals a compartmentalized genome architecture and the presence of a dispensable chromosome.</title>
        <authorList>
            <person name="Zaccaron A.Z."/>
            <person name="Chen L.H."/>
            <person name="Samaras A."/>
            <person name="Stergiopoulos I."/>
        </authorList>
    </citation>
    <scope>NUCLEOTIDE SEQUENCE</scope>
    <source>
        <strain evidence="2">Race5_Kim</strain>
    </source>
</reference>
<reference evidence="2" key="1">
    <citation type="submission" date="2021-12" db="EMBL/GenBank/DDBJ databases">
        <authorList>
            <person name="Zaccaron A."/>
            <person name="Stergiopoulos I."/>
        </authorList>
    </citation>
    <scope>NUCLEOTIDE SEQUENCE</scope>
    <source>
        <strain evidence="2">Race5_Kim</strain>
    </source>
</reference>
<dbReference type="GeneID" id="71988749"/>
<dbReference type="AlphaFoldDB" id="A0A9Q8UTU5"/>
<dbReference type="EMBL" id="CP090171">
    <property type="protein sequence ID" value="UJO22178.1"/>
    <property type="molecule type" value="Genomic_DNA"/>
</dbReference>
<evidence type="ECO:0000313" key="3">
    <source>
        <dbReference type="Proteomes" id="UP000756132"/>
    </source>
</evidence>
<sequence length="90" mass="9553">MSGSGPGSNSNNWQPYGTINYPGGIYRGGQYTSSGEAASEKFTSAPTGQSGIYGNTGQSTRDTTGQGSTYQTSTLHSDRKDKDTWRTTSR</sequence>
<keyword evidence="3" id="KW-1185">Reference proteome</keyword>
<accession>A0A9Q8UTU5</accession>
<protein>
    <submittedName>
        <fullName evidence="2">Uncharacterized protein</fullName>
    </submittedName>
</protein>
<feature type="region of interest" description="Disordered" evidence="1">
    <location>
        <begin position="1"/>
        <end position="90"/>
    </location>
</feature>
<name>A0A9Q8UTU5_PASFU</name>
<feature type="compositionally biased region" description="Polar residues" evidence="1">
    <location>
        <begin position="30"/>
        <end position="62"/>
    </location>
</feature>
<dbReference type="RefSeq" id="XP_047766544.1">
    <property type="nucleotide sequence ID" value="XM_047908019.1"/>
</dbReference>
<dbReference type="KEGG" id="ffu:CLAFUR5_08871"/>
<dbReference type="Proteomes" id="UP000756132">
    <property type="component" value="Chromosome 9"/>
</dbReference>